<dbReference type="EMBL" id="JAHHUM010000600">
    <property type="protein sequence ID" value="KAK5618801.1"/>
    <property type="molecule type" value="Genomic_DNA"/>
</dbReference>
<evidence type="ECO:0000313" key="1">
    <source>
        <dbReference type="EMBL" id="KAK5618801.1"/>
    </source>
</evidence>
<comment type="caution">
    <text evidence="1">The sequence shown here is derived from an EMBL/GenBank/DDBJ whole genome shotgun (WGS) entry which is preliminary data.</text>
</comment>
<proteinExistence type="predicted"/>
<protein>
    <submittedName>
        <fullName evidence="1">Uncharacterized protein</fullName>
    </submittedName>
</protein>
<name>A0AAV9SBX9_9TELE</name>
<organism evidence="1 2">
    <name type="scientific">Crenichthys baileyi</name>
    <name type="common">White River springfish</name>
    <dbReference type="NCBI Taxonomy" id="28760"/>
    <lineage>
        <taxon>Eukaryota</taxon>
        <taxon>Metazoa</taxon>
        <taxon>Chordata</taxon>
        <taxon>Craniata</taxon>
        <taxon>Vertebrata</taxon>
        <taxon>Euteleostomi</taxon>
        <taxon>Actinopterygii</taxon>
        <taxon>Neopterygii</taxon>
        <taxon>Teleostei</taxon>
        <taxon>Neoteleostei</taxon>
        <taxon>Acanthomorphata</taxon>
        <taxon>Ovalentaria</taxon>
        <taxon>Atherinomorphae</taxon>
        <taxon>Cyprinodontiformes</taxon>
        <taxon>Goodeidae</taxon>
        <taxon>Crenichthys</taxon>
    </lineage>
</organism>
<accession>A0AAV9SBX9</accession>
<dbReference type="Proteomes" id="UP001311232">
    <property type="component" value="Unassembled WGS sequence"/>
</dbReference>
<evidence type="ECO:0000313" key="2">
    <source>
        <dbReference type="Proteomes" id="UP001311232"/>
    </source>
</evidence>
<sequence length="169" mass="18199">RDSHIWGIRKGQSSRCAMAEPRSGRTTFMIMSWCSEGGPFPPFRFPPSHLPRPEQQGGDPCCSFHLPRPESQAGAALTFVCVAPGLLRPNGHRGDAFLGCVLGLPPAAVVDFLVAAGLSDHSHGGNAFFPLPYQQVSGGPYFWRLFGGKGEPHLGKILFFLCFPTGPPP</sequence>
<feature type="non-terminal residue" evidence="1">
    <location>
        <position position="1"/>
    </location>
</feature>
<reference evidence="1 2" key="1">
    <citation type="submission" date="2021-06" db="EMBL/GenBank/DDBJ databases">
        <authorList>
            <person name="Palmer J.M."/>
        </authorList>
    </citation>
    <scope>NUCLEOTIDE SEQUENCE [LARGE SCALE GENOMIC DNA]</scope>
    <source>
        <strain evidence="1 2">MEX-2019</strain>
        <tissue evidence="1">Muscle</tissue>
    </source>
</reference>
<gene>
    <name evidence="1" type="ORF">CRENBAI_011694</name>
</gene>
<keyword evidence="2" id="KW-1185">Reference proteome</keyword>
<dbReference type="AlphaFoldDB" id="A0AAV9SBX9"/>